<keyword evidence="1 5" id="KW-0285">Flavoprotein</keyword>
<accession>D0LJ48</accession>
<dbReference type="InterPro" id="IPR000415">
    <property type="entry name" value="Nitroreductase-like"/>
</dbReference>
<evidence type="ECO:0000256" key="5">
    <source>
        <dbReference type="HAMAP-Rule" id="MF_01204"/>
    </source>
</evidence>
<proteinExistence type="inferred from homology"/>
<keyword evidence="3 5" id="KW-0521">NADP</keyword>
<feature type="domain" description="Nitroreductase" evidence="6">
    <location>
        <begin position="23"/>
        <end position="174"/>
    </location>
</feature>
<dbReference type="PANTHER" id="PTHR43543:SF1">
    <property type="entry name" value="MALONIC SEMIALDEHYDE REDUCTASE RUTE-RELATED"/>
    <property type="match status" value="1"/>
</dbReference>
<dbReference type="eggNOG" id="COG0778">
    <property type="taxonomic scope" value="Bacteria"/>
</dbReference>
<evidence type="ECO:0000256" key="2">
    <source>
        <dbReference type="ARBA" id="ARBA00022643"/>
    </source>
</evidence>
<dbReference type="Proteomes" id="UP000001880">
    <property type="component" value="Chromosome"/>
</dbReference>
<dbReference type="EC" id="1.-.-.-" evidence="5"/>
<dbReference type="HAMAP" id="MF_01204">
    <property type="entry name" value="Oxidoreductase_RutE_HadB"/>
    <property type="match status" value="1"/>
</dbReference>
<evidence type="ECO:0000256" key="1">
    <source>
        <dbReference type="ARBA" id="ARBA00022630"/>
    </source>
</evidence>
<dbReference type="GO" id="GO:0016491">
    <property type="term" value="F:oxidoreductase activity"/>
    <property type="evidence" value="ECO:0007669"/>
    <property type="project" value="UniProtKB-UniRule"/>
</dbReference>
<dbReference type="Pfam" id="PF00881">
    <property type="entry name" value="Nitroreductase"/>
    <property type="match status" value="1"/>
</dbReference>
<dbReference type="InterPro" id="IPR023936">
    <property type="entry name" value="RutE-like"/>
</dbReference>
<protein>
    <recommendedName>
        <fullName evidence="5">Putative NADH dehydrogenase/NAD(P)H nitroreductase Hoch_2357</fullName>
        <ecNumber evidence="5">1.-.-.-</ecNumber>
    </recommendedName>
</protein>
<evidence type="ECO:0000313" key="8">
    <source>
        <dbReference type="Proteomes" id="UP000001880"/>
    </source>
</evidence>
<dbReference type="OrthoDB" id="9809288at2"/>
<dbReference type="RefSeq" id="WP_012827503.1">
    <property type="nucleotide sequence ID" value="NC_013440.1"/>
</dbReference>
<dbReference type="KEGG" id="hoh:Hoch_2357"/>
<comment type="similarity">
    <text evidence="5">Belongs to the nitroreductase family. HadB/RutE subfamily.</text>
</comment>
<reference evidence="7 8" key="1">
    <citation type="journal article" date="2010" name="Stand. Genomic Sci.">
        <title>Complete genome sequence of Haliangium ochraceum type strain (SMP-2).</title>
        <authorList>
            <consortium name="US DOE Joint Genome Institute (JGI-PGF)"/>
            <person name="Ivanova N."/>
            <person name="Daum C."/>
            <person name="Lang E."/>
            <person name="Abt B."/>
            <person name="Kopitz M."/>
            <person name="Saunders E."/>
            <person name="Lapidus A."/>
            <person name="Lucas S."/>
            <person name="Glavina Del Rio T."/>
            <person name="Nolan M."/>
            <person name="Tice H."/>
            <person name="Copeland A."/>
            <person name="Cheng J.F."/>
            <person name="Chen F."/>
            <person name="Bruce D."/>
            <person name="Goodwin L."/>
            <person name="Pitluck S."/>
            <person name="Mavromatis K."/>
            <person name="Pati A."/>
            <person name="Mikhailova N."/>
            <person name="Chen A."/>
            <person name="Palaniappan K."/>
            <person name="Land M."/>
            <person name="Hauser L."/>
            <person name="Chang Y.J."/>
            <person name="Jeffries C.D."/>
            <person name="Detter J.C."/>
            <person name="Brettin T."/>
            <person name="Rohde M."/>
            <person name="Goker M."/>
            <person name="Bristow J."/>
            <person name="Markowitz V."/>
            <person name="Eisen J.A."/>
            <person name="Hugenholtz P."/>
            <person name="Kyrpides N.C."/>
            <person name="Klenk H.P."/>
        </authorList>
    </citation>
    <scope>NUCLEOTIDE SEQUENCE [LARGE SCALE GENOMIC DNA]</scope>
    <source>
        <strain evidence="8">DSM 14365 / CIP 107738 / JCM 11303 / AJ 13395 / SMP-2</strain>
    </source>
</reference>
<dbReference type="InterPro" id="IPR050461">
    <property type="entry name" value="Nitroreductase_HadB/RutE"/>
</dbReference>
<dbReference type="Gene3D" id="3.40.109.10">
    <property type="entry name" value="NADH Oxidase"/>
    <property type="match status" value="1"/>
</dbReference>
<dbReference type="InterPro" id="IPR029479">
    <property type="entry name" value="Nitroreductase"/>
</dbReference>
<dbReference type="CDD" id="cd02148">
    <property type="entry name" value="RutE-like"/>
    <property type="match status" value="1"/>
</dbReference>
<dbReference type="PANTHER" id="PTHR43543">
    <property type="entry name" value="MALONIC SEMIALDEHYDE REDUCTASE RUTE-RELATED"/>
    <property type="match status" value="1"/>
</dbReference>
<dbReference type="AlphaFoldDB" id="D0LJ48"/>
<evidence type="ECO:0000256" key="4">
    <source>
        <dbReference type="ARBA" id="ARBA00023002"/>
    </source>
</evidence>
<dbReference type="SUPFAM" id="SSF55469">
    <property type="entry name" value="FMN-dependent nitroreductase-like"/>
    <property type="match status" value="1"/>
</dbReference>
<dbReference type="EMBL" id="CP001804">
    <property type="protein sequence ID" value="ACY14895.1"/>
    <property type="molecule type" value="Genomic_DNA"/>
</dbReference>
<evidence type="ECO:0000259" key="6">
    <source>
        <dbReference type="Pfam" id="PF00881"/>
    </source>
</evidence>
<keyword evidence="4 5" id="KW-0560">Oxidoreductase</keyword>
<evidence type="ECO:0000256" key="3">
    <source>
        <dbReference type="ARBA" id="ARBA00022857"/>
    </source>
</evidence>
<evidence type="ECO:0000313" key="7">
    <source>
        <dbReference type="EMBL" id="ACY14895.1"/>
    </source>
</evidence>
<sequence length="196" mass="21341">MPALDDAALAQLFLDARTHNAWQEREVDDDTLRRLYDLARMGPTSANMLPMRLVFVKSAEAKAKLEPALDPGNVDKTMSAPVTAIVAHDLAFYEHAPRLFPAFDIKSAFASMSPTGRERVALTNGTLQGAYLILAARALGLDCGPMAGFDGAQVDAAFFEGSTWRTNFLLNIGYGDSAGLYPRGPRFDFDEVVRIA</sequence>
<dbReference type="HOGENOM" id="CLU_084441_0_0_7"/>
<comment type="cofactor">
    <cofactor evidence="5">
        <name>FMN</name>
        <dbReference type="ChEBI" id="CHEBI:58210"/>
    </cofactor>
</comment>
<name>D0LJ48_HALO1</name>
<dbReference type="NCBIfam" id="NF003768">
    <property type="entry name" value="PRK05365.1"/>
    <property type="match status" value="1"/>
</dbReference>
<keyword evidence="2 5" id="KW-0288">FMN</keyword>
<organism evidence="7 8">
    <name type="scientific">Haliangium ochraceum (strain DSM 14365 / JCM 11303 / SMP-2)</name>
    <dbReference type="NCBI Taxonomy" id="502025"/>
    <lineage>
        <taxon>Bacteria</taxon>
        <taxon>Pseudomonadati</taxon>
        <taxon>Myxococcota</taxon>
        <taxon>Polyangia</taxon>
        <taxon>Haliangiales</taxon>
        <taxon>Kofleriaceae</taxon>
        <taxon>Haliangium</taxon>
    </lineage>
</organism>
<keyword evidence="5" id="KW-0520">NAD</keyword>
<gene>
    <name evidence="7" type="ordered locus">Hoch_2357</name>
</gene>
<keyword evidence="8" id="KW-1185">Reference proteome</keyword>
<dbReference type="STRING" id="502025.Hoch_2357"/>